<feature type="domain" description="Cyclophilin-like" evidence="1">
    <location>
        <begin position="21"/>
        <end position="61"/>
    </location>
</feature>
<name>A0ABR8V8B4_9BACT</name>
<organism evidence="2 3">
    <name type="scientific">Phocaeicola faecium</name>
    <dbReference type="NCBI Taxonomy" id="2762213"/>
    <lineage>
        <taxon>Bacteria</taxon>
        <taxon>Pseudomonadati</taxon>
        <taxon>Bacteroidota</taxon>
        <taxon>Bacteroidia</taxon>
        <taxon>Bacteroidales</taxon>
        <taxon>Bacteroidaceae</taxon>
        <taxon>Phocaeicola</taxon>
    </lineage>
</organism>
<gene>
    <name evidence="2" type="ORF">H9626_02025</name>
</gene>
<evidence type="ECO:0000259" key="1">
    <source>
        <dbReference type="Pfam" id="PF18050"/>
    </source>
</evidence>
<accession>A0ABR8V8B4</accession>
<keyword evidence="3" id="KW-1185">Reference proteome</keyword>
<evidence type="ECO:0000313" key="3">
    <source>
        <dbReference type="Proteomes" id="UP000616346"/>
    </source>
</evidence>
<comment type="caution">
    <text evidence="2">The sequence shown here is derived from an EMBL/GenBank/DDBJ whole genome shotgun (WGS) entry which is preliminary data.</text>
</comment>
<dbReference type="InterPro" id="IPR041183">
    <property type="entry name" value="Cyclophilin-like"/>
</dbReference>
<evidence type="ECO:0000313" key="2">
    <source>
        <dbReference type="EMBL" id="MBD8000999.1"/>
    </source>
</evidence>
<dbReference type="Proteomes" id="UP000616346">
    <property type="component" value="Unassembled WGS sequence"/>
</dbReference>
<sequence>MCVVASPDINTEVFSAAVDYSCIVLFYETFSSGYSHTRLGQIDNPEGLAAALGDGYVSVRFAITKSTDRNI</sequence>
<dbReference type="EMBL" id="JACSPQ010000001">
    <property type="protein sequence ID" value="MBD8000999.1"/>
    <property type="molecule type" value="Genomic_DNA"/>
</dbReference>
<proteinExistence type="predicted"/>
<protein>
    <recommendedName>
        <fullName evidence="1">Cyclophilin-like domain-containing protein</fullName>
    </recommendedName>
</protein>
<reference evidence="2 3" key="1">
    <citation type="submission" date="2020-08" db="EMBL/GenBank/DDBJ databases">
        <title>A Genomic Blueprint of the Chicken Gut Microbiome.</title>
        <authorList>
            <person name="Gilroy R."/>
            <person name="Ravi A."/>
            <person name="Getino M."/>
            <person name="Pursley I."/>
            <person name="Horton D.L."/>
            <person name="Alikhan N.-F."/>
            <person name="Baker D."/>
            <person name="Gharbi K."/>
            <person name="Hall N."/>
            <person name="Watson M."/>
            <person name="Adriaenssens E.M."/>
            <person name="Foster-Nyarko E."/>
            <person name="Jarju S."/>
            <person name="Secka A."/>
            <person name="Antonio M."/>
            <person name="Oren A."/>
            <person name="Chaudhuri R."/>
            <person name="La Ragione R.M."/>
            <person name="Hildebrand F."/>
            <person name="Pallen M.J."/>
        </authorList>
    </citation>
    <scope>NUCLEOTIDE SEQUENCE [LARGE SCALE GENOMIC DNA]</scope>
    <source>
        <strain evidence="2 3">Sa1YUN3</strain>
    </source>
</reference>
<dbReference type="Pfam" id="PF18050">
    <property type="entry name" value="Cyclophil_like2"/>
    <property type="match status" value="1"/>
</dbReference>